<evidence type="ECO:0000313" key="2">
    <source>
        <dbReference type="EMBL" id="CAB4218449.1"/>
    </source>
</evidence>
<keyword evidence="2" id="KW-0269">Exonuclease</keyword>
<dbReference type="InterPro" id="IPR036397">
    <property type="entry name" value="RNaseH_sf"/>
</dbReference>
<dbReference type="CDD" id="cd06127">
    <property type="entry name" value="DEDDh"/>
    <property type="match status" value="1"/>
</dbReference>
<dbReference type="GO" id="GO:0003676">
    <property type="term" value="F:nucleic acid binding"/>
    <property type="evidence" value="ECO:0007669"/>
    <property type="project" value="InterPro"/>
</dbReference>
<dbReference type="InterPro" id="IPR012337">
    <property type="entry name" value="RNaseH-like_sf"/>
</dbReference>
<proteinExistence type="predicted"/>
<dbReference type="GO" id="GO:0045004">
    <property type="term" value="P:DNA replication proofreading"/>
    <property type="evidence" value="ECO:0007669"/>
    <property type="project" value="TreeGrafter"/>
</dbReference>
<dbReference type="SMART" id="SM00479">
    <property type="entry name" value="EXOIII"/>
    <property type="match status" value="1"/>
</dbReference>
<evidence type="ECO:0000259" key="1">
    <source>
        <dbReference type="SMART" id="SM00479"/>
    </source>
</evidence>
<dbReference type="PANTHER" id="PTHR30231">
    <property type="entry name" value="DNA POLYMERASE III SUBUNIT EPSILON"/>
    <property type="match status" value="1"/>
</dbReference>
<dbReference type="Pfam" id="PF00929">
    <property type="entry name" value="RNase_T"/>
    <property type="match status" value="1"/>
</dbReference>
<organism evidence="2">
    <name type="scientific">uncultured Caudovirales phage</name>
    <dbReference type="NCBI Taxonomy" id="2100421"/>
    <lineage>
        <taxon>Viruses</taxon>
        <taxon>Duplodnaviria</taxon>
        <taxon>Heunggongvirae</taxon>
        <taxon>Uroviricota</taxon>
        <taxon>Caudoviricetes</taxon>
        <taxon>Peduoviridae</taxon>
        <taxon>Maltschvirus</taxon>
        <taxon>Maltschvirus maltsch</taxon>
    </lineage>
</organism>
<reference evidence="2" key="1">
    <citation type="submission" date="2020-05" db="EMBL/GenBank/DDBJ databases">
        <authorList>
            <person name="Chiriac C."/>
            <person name="Salcher M."/>
            <person name="Ghai R."/>
            <person name="Kavagutti S V."/>
        </authorList>
    </citation>
    <scope>NUCLEOTIDE SEQUENCE</scope>
</reference>
<dbReference type="SUPFAM" id="SSF53098">
    <property type="entry name" value="Ribonuclease H-like"/>
    <property type="match status" value="1"/>
</dbReference>
<dbReference type="PANTHER" id="PTHR30231:SF41">
    <property type="entry name" value="DNA POLYMERASE III SUBUNIT EPSILON"/>
    <property type="match status" value="1"/>
</dbReference>
<sequence>MIKLSRPLVVFDIETTGLNVCNDKIISLATIKIFPDGNMEQKSVMFNPGIAIPSETTAIHGITDEMVKDKHPFASHAKALFAYLAGCDLAVFNGNMLDMPMMIEHFLKLDLNFPDTDVKVIDAGIIFKRREERTLSAALKFYCEKDHTDAHSSMADAFATLDVLKKQFERYADLSVMSIDQLALYSNYDKPVIDYKGVIGIDSDGDYVYMIGNNRGKEKIKHNLEFVDWICARDFPLDTKRKLREIQEEILNQPSQDLFE</sequence>
<feature type="domain" description="Exonuclease" evidence="1">
    <location>
        <begin position="7"/>
        <end position="173"/>
    </location>
</feature>
<accession>A0A6J5ST12</accession>
<dbReference type="EMBL" id="LR797460">
    <property type="protein sequence ID" value="CAB4218449.1"/>
    <property type="molecule type" value="Genomic_DNA"/>
</dbReference>
<dbReference type="GO" id="GO:0008408">
    <property type="term" value="F:3'-5' exonuclease activity"/>
    <property type="evidence" value="ECO:0007669"/>
    <property type="project" value="TreeGrafter"/>
</dbReference>
<gene>
    <name evidence="2" type="ORF">UFOVP1596_22</name>
</gene>
<keyword evidence="2" id="KW-0540">Nuclease</keyword>
<dbReference type="Gene3D" id="3.30.420.10">
    <property type="entry name" value="Ribonuclease H-like superfamily/Ribonuclease H"/>
    <property type="match status" value="1"/>
</dbReference>
<keyword evidence="2" id="KW-0378">Hydrolase</keyword>
<protein>
    <submittedName>
        <fullName evidence="2">DnaQ DNA polymerase III, epsilon subunit and related 3'-5' exonucleases</fullName>
    </submittedName>
</protein>
<dbReference type="InterPro" id="IPR013520">
    <property type="entry name" value="Ribonucl_H"/>
</dbReference>
<name>A0A6J5ST12_9CAUD</name>